<keyword evidence="3" id="KW-1185">Reference proteome</keyword>
<dbReference type="InterPro" id="IPR006886">
    <property type="entry name" value="RNA_pol_III_Rpc5"/>
</dbReference>
<comment type="caution">
    <text evidence="2">The sequence shown here is derived from an EMBL/GenBank/DDBJ whole genome shotgun (WGS) entry which is preliminary data.</text>
</comment>
<dbReference type="EMBL" id="JNBS01002917">
    <property type="protein sequence ID" value="OQR88981.1"/>
    <property type="molecule type" value="Genomic_DNA"/>
</dbReference>
<proteinExistence type="predicted"/>
<dbReference type="OrthoDB" id="340681at2759"/>
<dbReference type="Pfam" id="PF04801">
    <property type="entry name" value="RPC5"/>
    <property type="match status" value="1"/>
</dbReference>
<evidence type="ECO:0000313" key="2">
    <source>
        <dbReference type="EMBL" id="OQR88981.1"/>
    </source>
</evidence>
<dbReference type="PANTHER" id="PTHR12069:SF0">
    <property type="entry name" value="DNA-DIRECTED RNA POLYMERASE III SUBUNIT RPC5"/>
    <property type="match status" value="1"/>
</dbReference>
<sequence>MADEDPIVCEIPVHLADVLRGHLHVLQYPLRPVYRGMVNRPTAAKYKPRNTMVTLEYPVHTESNYNVDDHTPLPSTLPLTSNIVTPVSNYAVGVFRQGQLHLTPLSSVMQLRPSLHHLDEDSDEESTPSDDDMGVSDSESKKTDKPDVKEVQVQFKKRQSERALAAMHSSYAYKRSVIQSEKWIPLTIQTHEQDKEEFEELFSETETPVAFNVSPTAYLRALSYRGSTEDAASSGGDDVDMTGANDLDKKILDILTTDKVLHFKEVRSMLPSVEKQDILSCLDRVATIVRGCILPKCSLMKDHASHRMSIVEEFEKASAISRSQLCELHKVPQDIAKTLLQEYAVLNPETRMWQLKRSDDNVHKW</sequence>
<dbReference type="GO" id="GO:0005666">
    <property type="term" value="C:RNA polymerase III complex"/>
    <property type="evidence" value="ECO:0007669"/>
    <property type="project" value="TreeGrafter"/>
</dbReference>
<keyword evidence="2" id="KW-0240">DNA-directed RNA polymerase</keyword>
<protein>
    <submittedName>
        <fullName evidence="2">DNA-directed RNA polymerase III subunit RPC5</fullName>
    </submittedName>
</protein>
<dbReference type="Proteomes" id="UP000243217">
    <property type="component" value="Unassembled WGS sequence"/>
</dbReference>
<dbReference type="STRING" id="74557.A0A1V9YTM4"/>
<evidence type="ECO:0000313" key="3">
    <source>
        <dbReference type="Proteomes" id="UP000243217"/>
    </source>
</evidence>
<dbReference type="AlphaFoldDB" id="A0A1V9YTM4"/>
<dbReference type="GO" id="GO:0042797">
    <property type="term" value="P:tRNA transcription by RNA polymerase III"/>
    <property type="evidence" value="ECO:0007669"/>
    <property type="project" value="TreeGrafter"/>
</dbReference>
<gene>
    <name evidence="2" type="ORF">THRCLA_09986</name>
</gene>
<feature type="compositionally biased region" description="Basic and acidic residues" evidence="1">
    <location>
        <begin position="138"/>
        <end position="150"/>
    </location>
</feature>
<name>A0A1V9YTM4_9STRA</name>
<reference evidence="2 3" key="1">
    <citation type="journal article" date="2014" name="Genome Biol. Evol.">
        <title>The secreted proteins of Achlya hypogyna and Thraustotheca clavata identify the ancestral oomycete secretome and reveal gene acquisitions by horizontal gene transfer.</title>
        <authorList>
            <person name="Misner I."/>
            <person name="Blouin N."/>
            <person name="Leonard G."/>
            <person name="Richards T.A."/>
            <person name="Lane C.E."/>
        </authorList>
    </citation>
    <scope>NUCLEOTIDE SEQUENCE [LARGE SCALE GENOMIC DNA]</scope>
    <source>
        <strain evidence="2 3">ATCC 34112</strain>
    </source>
</reference>
<feature type="compositionally biased region" description="Acidic residues" evidence="1">
    <location>
        <begin position="120"/>
        <end position="134"/>
    </location>
</feature>
<dbReference type="PANTHER" id="PTHR12069">
    <property type="entry name" value="DNA-DIRECTED RNA POLYMERASES III 80 KDA POLYPEPTIDE RNA POLYMERASE III SUBUNIT 5"/>
    <property type="match status" value="1"/>
</dbReference>
<evidence type="ECO:0000256" key="1">
    <source>
        <dbReference type="SAM" id="MobiDB-lite"/>
    </source>
</evidence>
<organism evidence="2 3">
    <name type="scientific">Thraustotheca clavata</name>
    <dbReference type="NCBI Taxonomy" id="74557"/>
    <lineage>
        <taxon>Eukaryota</taxon>
        <taxon>Sar</taxon>
        <taxon>Stramenopiles</taxon>
        <taxon>Oomycota</taxon>
        <taxon>Saprolegniomycetes</taxon>
        <taxon>Saprolegniales</taxon>
        <taxon>Achlyaceae</taxon>
        <taxon>Thraustotheca</taxon>
    </lineage>
</organism>
<accession>A0A1V9YTM4</accession>
<keyword evidence="2" id="KW-0804">Transcription</keyword>
<feature type="region of interest" description="Disordered" evidence="1">
    <location>
        <begin position="117"/>
        <end position="150"/>
    </location>
</feature>